<evidence type="ECO:0000259" key="2">
    <source>
        <dbReference type="Pfam" id="PF23639"/>
    </source>
</evidence>
<keyword evidence="4" id="KW-1185">Reference proteome</keyword>
<dbReference type="Pfam" id="PF13362">
    <property type="entry name" value="Toprim_3"/>
    <property type="match status" value="1"/>
</dbReference>
<protein>
    <submittedName>
        <fullName evidence="3">Toprim domain-containing protein</fullName>
    </submittedName>
</protein>
<evidence type="ECO:0000259" key="1">
    <source>
        <dbReference type="Pfam" id="PF13362"/>
    </source>
</evidence>
<dbReference type="InterPro" id="IPR055570">
    <property type="entry name" value="DUF7146"/>
</dbReference>
<accession>A0A9X2CE96</accession>
<feature type="domain" description="DUF7146" evidence="2">
    <location>
        <begin position="135"/>
        <end position="241"/>
    </location>
</feature>
<dbReference type="Pfam" id="PF23639">
    <property type="entry name" value="DUF7146"/>
    <property type="match status" value="1"/>
</dbReference>
<name>A0A9X2CE96_9GAMM</name>
<reference evidence="3" key="1">
    <citation type="submission" date="2022-01" db="EMBL/GenBank/DDBJ databases">
        <title>Whole genome-based taxonomy of the Shewanellaceae.</title>
        <authorList>
            <person name="Martin-Rodriguez A.J."/>
        </authorList>
    </citation>
    <scope>NUCLEOTIDE SEQUENCE</scope>
    <source>
        <strain evidence="3">DSM 23803</strain>
    </source>
</reference>
<sequence>MYQASHSKIKKVKALVDQQGGWRNIFEHYSGLKAAIDRYPAQVPCPQTGQGNTVFRLVNGWEQTGQAFHNHVGKLTDGLNVIAFYCNCSIKEAADEVLRITGGNYKDVSYREVTAQLHREQQQRSEYCSKEKKEQRLKALQKVYHEAIPAYKSDIAMNYFRSRGLTLTSDDVRKFSSTLGFHPGLNYYCTESKSFIGTFPALLGIFKSKDGSNLTIHRIYLKPDGSGKAEVSNPKKLMSPPDYMGGGAFRLGEPLPLKCGGKYIGVTEGIENALALFNANGLPCWPLYSDTVLALFEPDTDITHVGIWADREPSGAGLTSANKLKIRLSEKGIKCHIYYPETLNTEKEDWLDVFITDPTNINGYKAI</sequence>
<dbReference type="InterPro" id="IPR006171">
    <property type="entry name" value="TOPRIM_dom"/>
</dbReference>
<dbReference type="EMBL" id="JAKILJ010000065">
    <property type="protein sequence ID" value="MCL1107513.1"/>
    <property type="molecule type" value="Genomic_DNA"/>
</dbReference>
<evidence type="ECO:0000313" key="4">
    <source>
        <dbReference type="Proteomes" id="UP001139408"/>
    </source>
</evidence>
<dbReference type="RefSeq" id="WP_188926952.1">
    <property type="nucleotide sequence ID" value="NZ_BMQI01000065.1"/>
</dbReference>
<gene>
    <name evidence="3" type="ORF">L2749_20065</name>
</gene>
<dbReference type="AlphaFoldDB" id="A0A9X2CE96"/>
<proteinExistence type="predicted"/>
<organism evidence="3 4">
    <name type="scientific">Shewanella algicola</name>
    <dbReference type="NCBI Taxonomy" id="640633"/>
    <lineage>
        <taxon>Bacteria</taxon>
        <taxon>Pseudomonadati</taxon>
        <taxon>Pseudomonadota</taxon>
        <taxon>Gammaproteobacteria</taxon>
        <taxon>Alteromonadales</taxon>
        <taxon>Shewanellaceae</taxon>
        <taxon>Shewanella</taxon>
    </lineage>
</organism>
<evidence type="ECO:0000313" key="3">
    <source>
        <dbReference type="EMBL" id="MCL1107513.1"/>
    </source>
</evidence>
<dbReference type="Proteomes" id="UP001139408">
    <property type="component" value="Unassembled WGS sequence"/>
</dbReference>
<comment type="caution">
    <text evidence="3">The sequence shown here is derived from an EMBL/GenBank/DDBJ whole genome shotgun (WGS) entry which is preliminary data.</text>
</comment>
<feature type="domain" description="Toprim" evidence="1">
    <location>
        <begin position="264"/>
        <end position="354"/>
    </location>
</feature>